<reference evidence="1" key="1">
    <citation type="submission" date="2020-04" db="EMBL/GenBank/DDBJ databases">
        <authorList>
            <person name="Zhang T."/>
        </authorList>
    </citation>
    <scope>NUCLEOTIDE SEQUENCE</scope>
    <source>
        <strain evidence="1">HKST-UBA14</strain>
    </source>
</reference>
<dbReference type="AlphaFoldDB" id="A0A955L5L4"/>
<comment type="caution">
    <text evidence="1">The sequence shown here is derived from an EMBL/GenBank/DDBJ whole genome shotgun (WGS) entry which is preliminary data.</text>
</comment>
<accession>A0A955L5L4</accession>
<dbReference type="SUPFAM" id="SSF101386">
    <property type="entry name" value="all-alpha NTP pyrophosphatases"/>
    <property type="match status" value="1"/>
</dbReference>
<evidence type="ECO:0000313" key="2">
    <source>
        <dbReference type="Proteomes" id="UP000783287"/>
    </source>
</evidence>
<evidence type="ECO:0000313" key="1">
    <source>
        <dbReference type="EMBL" id="MCA9383073.1"/>
    </source>
</evidence>
<dbReference type="EMBL" id="JAGQLK010000024">
    <property type="protein sequence ID" value="MCA9383073.1"/>
    <property type="molecule type" value="Genomic_DNA"/>
</dbReference>
<protein>
    <submittedName>
        <fullName evidence="1">Pyrophosphatase</fullName>
    </submittedName>
</protein>
<sequence length="91" mass="10677">MVSNRYALSQDINRDDDWYVLKLQEEVGELIQSYLSFTNRGRKRDKSDAEIKGNFADELADIIGQTLLIADHHNIDIEDALENKWFKYLDK</sequence>
<reference evidence="1" key="2">
    <citation type="journal article" date="2021" name="Microbiome">
        <title>Successional dynamics and alternative stable states in a saline activated sludge microbial community over 9 years.</title>
        <authorList>
            <person name="Wang Y."/>
            <person name="Ye J."/>
            <person name="Ju F."/>
            <person name="Liu L."/>
            <person name="Boyd J.A."/>
            <person name="Deng Y."/>
            <person name="Parks D.H."/>
            <person name="Jiang X."/>
            <person name="Yin X."/>
            <person name="Woodcroft B.J."/>
            <person name="Tyson G.W."/>
            <person name="Hugenholtz P."/>
            <person name="Polz M.F."/>
            <person name="Zhang T."/>
        </authorList>
    </citation>
    <scope>NUCLEOTIDE SEQUENCE</scope>
    <source>
        <strain evidence="1">HKST-UBA14</strain>
    </source>
</reference>
<gene>
    <name evidence="1" type="ORF">KC909_01790</name>
</gene>
<organism evidence="1 2">
    <name type="scientific">Candidatus Dojkabacteria bacterium</name>
    <dbReference type="NCBI Taxonomy" id="2099670"/>
    <lineage>
        <taxon>Bacteria</taxon>
        <taxon>Candidatus Dojkabacteria</taxon>
    </lineage>
</organism>
<dbReference type="Gene3D" id="1.10.287.1080">
    <property type="entry name" value="MazG-like"/>
    <property type="match status" value="1"/>
</dbReference>
<name>A0A955L5L4_9BACT</name>
<proteinExistence type="predicted"/>
<dbReference type="CDD" id="cd11538">
    <property type="entry name" value="NTP-PPase_u1"/>
    <property type="match status" value="1"/>
</dbReference>
<dbReference type="Proteomes" id="UP000783287">
    <property type="component" value="Unassembled WGS sequence"/>
</dbReference>